<feature type="compositionally biased region" description="Pro residues" evidence="1">
    <location>
        <begin position="21"/>
        <end position="32"/>
    </location>
</feature>
<dbReference type="EMBL" id="JAAMPI010000009">
    <property type="protein sequence ID" value="KAF4637808.1"/>
    <property type="molecule type" value="Genomic_DNA"/>
</dbReference>
<feature type="transmembrane region" description="Helical" evidence="2">
    <location>
        <begin position="65"/>
        <end position="84"/>
    </location>
</feature>
<evidence type="ECO:0000256" key="2">
    <source>
        <dbReference type="SAM" id="Phobius"/>
    </source>
</evidence>
<evidence type="ECO:0000313" key="3">
    <source>
        <dbReference type="EMBL" id="KAF4637808.1"/>
    </source>
</evidence>
<dbReference type="AlphaFoldDB" id="A0A8H4RYC1"/>
<keyword evidence="4" id="KW-1185">Reference proteome</keyword>
<evidence type="ECO:0000256" key="1">
    <source>
        <dbReference type="SAM" id="MobiDB-lite"/>
    </source>
</evidence>
<name>A0A8H4RYC1_9HELO</name>
<evidence type="ECO:0000313" key="4">
    <source>
        <dbReference type="Proteomes" id="UP000566819"/>
    </source>
</evidence>
<keyword evidence="2" id="KW-0472">Membrane</keyword>
<proteinExistence type="predicted"/>
<feature type="region of interest" description="Disordered" evidence="1">
    <location>
        <begin position="1"/>
        <end position="33"/>
    </location>
</feature>
<feature type="compositionally biased region" description="Low complexity" evidence="1">
    <location>
        <begin position="11"/>
        <end position="20"/>
    </location>
</feature>
<reference evidence="3 4" key="1">
    <citation type="submission" date="2020-03" db="EMBL/GenBank/DDBJ databases">
        <title>Draft Genome Sequence of Cudoniella acicularis.</title>
        <authorList>
            <person name="Buettner E."/>
            <person name="Kellner H."/>
        </authorList>
    </citation>
    <scope>NUCLEOTIDE SEQUENCE [LARGE SCALE GENOMIC DNA]</scope>
    <source>
        <strain evidence="3 4">DSM 108380</strain>
    </source>
</reference>
<gene>
    <name evidence="3" type="ORF">G7Y89_g272</name>
</gene>
<dbReference type="Proteomes" id="UP000566819">
    <property type="component" value="Unassembled WGS sequence"/>
</dbReference>
<accession>A0A8H4RYC1</accession>
<sequence>MPPKNKGRAFKSSSSSRPTLPSKPTPPKPFVPAPKSLEPFLEKLSKNHVYITHIDTKPAEFKKKIFAVPVLMNIVIIALIFLRIKMIGPYYMKICFSVMWGEKNEMTMNTSQMATNDIMQEIWKRTMTFMADLLIYVFIWPWPRAFFAGRKDGNPCSWRLATGFKEKEIVVRRSRKWFIPGEGVLLEGPEQKLLFENVGKAVDPMWMSEKTGYLMLNKEWDLDWKVMIFATKQVDQKAMKLEDFKTTIFVHDKEFGWVLIETAEAGGSLAEEEGRRKIVAFKDELTALGKENLFFRWIELVQFESSQPGGFGPDRQRQTMEKAKQMFESQEVDFDKFWAKVGGMKGMPGMDEM</sequence>
<comment type="caution">
    <text evidence="3">The sequence shown here is derived from an EMBL/GenBank/DDBJ whole genome shotgun (WGS) entry which is preliminary data.</text>
</comment>
<organism evidence="3 4">
    <name type="scientific">Cudoniella acicularis</name>
    <dbReference type="NCBI Taxonomy" id="354080"/>
    <lineage>
        <taxon>Eukaryota</taxon>
        <taxon>Fungi</taxon>
        <taxon>Dikarya</taxon>
        <taxon>Ascomycota</taxon>
        <taxon>Pezizomycotina</taxon>
        <taxon>Leotiomycetes</taxon>
        <taxon>Helotiales</taxon>
        <taxon>Tricladiaceae</taxon>
        <taxon>Cudoniella</taxon>
    </lineage>
</organism>
<keyword evidence="2" id="KW-0812">Transmembrane</keyword>
<dbReference type="OrthoDB" id="5421757at2759"/>
<keyword evidence="2" id="KW-1133">Transmembrane helix</keyword>
<protein>
    <submittedName>
        <fullName evidence="3">Uncharacterized protein</fullName>
    </submittedName>
</protein>